<dbReference type="NCBIfam" id="TIGR00754">
    <property type="entry name" value="bfr"/>
    <property type="match status" value="1"/>
</dbReference>
<evidence type="ECO:0000256" key="1">
    <source>
        <dbReference type="ARBA" id="ARBA00001970"/>
    </source>
</evidence>
<keyword evidence="3 7" id="KW-0409">Iron storage</keyword>
<dbReference type="PANTHER" id="PTHR30295:SF0">
    <property type="entry name" value="BACTERIOFERRITIN"/>
    <property type="match status" value="1"/>
</dbReference>
<evidence type="ECO:0000259" key="10">
    <source>
        <dbReference type="PROSITE" id="PS50905"/>
    </source>
</evidence>
<dbReference type="PROSITE" id="PS00549">
    <property type="entry name" value="BACTERIOFERRITIN"/>
    <property type="match status" value="1"/>
</dbReference>
<dbReference type="PROSITE" id="PS50905">
    <property type="entry name" value="FERRITIN_LIKE"/>
    <property type="match status" value="1"/>
</dbReference>
<evidence type="ECO:0000256" key="3">
    <source>
        <dbReference type="ARBA" id="ARBA00022434"/>
    </source>
</evidence>
<dbReference type="SUPFAM" id="SSF47240">
    <property type="entry name" value="Ferritin-like"/>
    <property type="match status" value="1"/>
</dbReference>
<dbReference type="HOGENOM" id="CLU_104506_2_0_5"/>
<comment type="function">
    <text evidence="7">Iron-storage protein, whose ferroxidase center binds Fe(2+), oxidizes it using dioxygen to Fe(3+), and participates in the subsequent Fe(3+) oxide mineral core formation within the central cavity of the BFR protein shell.</text>
</comment>
<dbReference type="eggNOG" id="COG2193">
    <property type="taxonomic scope" value="Bacteria"/>
</dbReference>
<organism evidence="11 12">
    <name type="scientific">Roseovarius mucosus DSM 17069</name>
    <dbReference type="NCBI Taxonomy" id="1288298"/>
    <lineage>
        <taxon>Bacteria</taxon>
        <taxon>Pseudomonadati</taxon>
        <taxon>Pseudomonadota</taxon>
        <taxon>Alphaproteobacteria</taxon>
        <taxon>Rhodobacterales</taxon>
        <taxon>Roseobacteraceae</taxon>
        <taxon>Roseovarius</taxon>
    </lineage>
</organism>
<dbReference type="PATRIC" id="fig|1288298.3.peg.2037"/>
<dbReference type="PRINTS" id="PR00601">
    <property type="entry name" value="BACFERRITIN"/>
</dbReference>
<evidence type="ECO:0000256" key="5">
    <source>
        <dbReference type="ARBA" id="ARBA00022723"/>
    </source>
</evidence>
<dbReference type="PIRSF" id="PIRSF002560">
    <property type="entry name" value="Bacterioferritin"/>
    <property type="match status" value="1"/>
</dbReference>
<proteinExistence type="inferred from homology"/>
<feature type="binding site" evidence="8">
    <location>
        <position position="130"/>
    </location>
    <ligand>
        <name>Fe cation</name>
        <dbReference type="ChEBI" id="CHEBI:24875"/>
        <label>2</label>
    </ligand>
</feature>
<dbReference type="InterPro" id="IPR009040">
    <property type="entry name" value="Ferritin-like_diiron"/>
</dbReference>
<dbReference type="GO" id="GO:0006826">
    <property type="term" value="P:iron ion transport"/>
    <property type="evidence" value="ECO:0007669"/>
    <property type="project" value="InterPro"/>
</dbReference>
<gene>
    <name evidence="11" type="ORF">rosmuc_02022</name>
</gene>
<dbReference type="InterPro" id="IPR008331">
    <property type="entry name" value="Ferritin_DPS_dom"/>
</dbReference>
<feature type="binding site" evidence="8">
    <location>
        <position position="51"/>
    </location>
    <ligand>
        <name>Fe cation</name>
        <dbReference type="ChEBI" id="CHEBI:24875"/>
        <label>2</label>
    </ligand>
</feature>
<evidence type="ECO:0000256" key="9">
    <source>
        <dbReference type="RuleBase" id="RU000623"/>
    </source>
</evidence>
<dbReference type="GO" id="GO:0020037">
    <property type="term" value="F:heme binding"/>
    <property type="evidence" value="ECO:0007669"/>
    <property type="project" value="TreeGrafter"/>
</dbReference>
<dbReference type="PANTHER" id="PTHR30295">
    <property type="entry name" value="BACTERIOFERRITIN"/>
    <property type="match status" value="1"/>
</dbReference>
<dbReference type="GO" id="GO:0008199">
    <property type="term" value="F:ferric iron binding"/>
    <property type="evidence" value="ECO:0007669"/>
    <property type="project" value="InterPro"/>
</dbReference>
<feature type="binding site" evidence="8">
    <location>
        <position position="127"/>
    </location>
    <ligand>
        <name>Fe cation</name>
        <dbReference type="ChEBI" id="CHEBI:24875"/>
        <label>1</label>
    </ligand>
</feature>
<dbReference type="GO" id="GO:0005829">
    <property type="term" value="C:cytosol"/>
    <property type="evidence" value="ECO:0007669"/>
    <property type="project" value="TreeGrafter"/>
</dbReference>
<dbReference type="Proteomes" id="UP000030021">
    <property type="component" value="Unassembled WGS sequence"/>
</dbReference>
<protein>
    <recommendedName>
        <fullName evidence="7 9">Bacterioferritin</fullName>
        <ecNumber evidence="7">1.16.3.1</ecNumber>
    </recommendedName>
</protein>
<dbReference type="InterPro" id="IPR012347">
    <property type="entry name" value="Ferritin-like"/>
</dbReference>
<feature type="binding site" evidence="8">
    <location>
        <position position="18"/>
    </location>
    <ligand>
        <name>Fe cation</name>
        <dbReference type="ChEBI" id="CHEBI:24875"/>
        <label>1</label>
    </ligand>
</feature>
<dbReference type="EMBL" id="AONH01000010">
    <property type="protein sequence ID" value="KGM88324.1"/>
    <property type="molecule type" value="Genomic_DNA"/>
</dbReference>
<dbReference type="InterPro" id="IPR009078">
    <property type="entry name" value="Ferritin-like_SF"/>
</dbReference>
<accession>A0A0A0HNS8</accession>
<keyword evidence="6 7" id="KW-0408">Iron</keyword>
<evidence type="ECO:0000256" key="6">
    <source>
        <dbReference type="ARBA" id="ARBA00023004"/>
    </source>
</evidence>
<evidence type="ECO:0000313" key="12">
    <source>
        <dbReference type="Proteomes" id="UP000030021"/>
    </source>
</evidence>
<feature type="domain" description="Ferritin-like diiron" evidence="10">
    <location>
        <begin position="1"/>
        <end position="145"/>
    </location>
</feature>
<feature type="binding site" evidence="8">
    <location>
        <position position="54"/>
    </location>
    <ligand>
        <name>Fe cation</name>
        <dbReference type="ChEBI" id="CHEBI:24875"/>
        <label>1</label>
    </ligand>
</feature>
<feature type="binding site" description="axial binding residue" evidence="8">
    <location>
        <position position="52"/>
    </location>
    <ligand>
        <name>heme b</name>
        <dbReference type="ChEBI" id="CHEBI:60344"/>
        <note>ligand shared between dimeric partners</note>
    </ligand>
    <ligandPart>
        <name>Fe</name>
        <dbReference type="ChEBI" id="CHEBI:18248"/>
    </ligandPart>
</feature>
<evidence type="ECO:0000256" key="7">
    <source>
        <dbReference type="PIRNR" id="PIRNR002560"/>
    </source>
</evidence>
<feature type="binding site" evidence="8">
    <location>
        <position position="50"/>
    </location>
    <ligand>
        <name>Fe cation</name>
        <dbReference type="ChEBI" id="CHEBI:24875"/>
        <label>3</label>
    </ligand>
</feature>
<name>A0A0A0HNS8_9RHOB</name>
<dbReference type="Pfam" id="PF00210">
    <property type="entry name" value="Ferritin"/>
    <property type="match status" value="1"/>
</dbReference>
<keyword evidence="5 7" id="KW-0479">Metal-binding</keyword>
<dbReference type="GO" id="GO:0004322">
    <property type="term" value="F:ferroxidase activity"/>
    <property type="evidence" value="ECO:0007669"/>
    <property type="project" value="UniProtKB-EC"/>
</dbReference>
<keyword evidence="4 9" id="KW-0349">Heme</keyword>
<dbReference type="AlphaFoldDB" id="A0A0A0HNS8"/>
<dbReference type="InterPro" id="IPR002024">
    <property type="entry name" value="Bacterioferritin"/>
</dbReference>
<comment type="similarity">
    <text evidence="2 7 9">Belongs to the bacterioferritin family.</text>
</comment>
<comment type="caution">
    <text evidence="11">The sequence shown here is derived from an EMBL/GenBank/DDBJ whole genome shotgun (WGS) entry which is preliminary data.</text>
</comment>
<dbReference type="EC" id="1.16.3.1" evidence="7"/>
<reference evidence="11 12" key="1">
    <citation type="submission" date="2013-01" db="EMBL/GenBank/DDBJ databases">
        <authorList>
            <person name="Fiebig A."/>
            <person name="Goeker M."/>
            <person name="Klenk H.-P.P."/>
        </authorList>
    </citation>
    <scope>NUCLEOTIDE SEQUENCE [LARGE SCALE GENOMIC DNA]</scope>
    <source>
        <strain evidence="11 12">DSM 17069</strain>
    </source>
</reference>
<evidence type="ECO:0000256" key="2">
    <source>
        <dbReference type="ARBA" id="ARBA00008093"/>
    </source>
</evidence>
<dbReference type="STRING" id="215743.ROSMUCSMR3_01082"/>
<feature type="binding site" evidence="8">
    <location>
        <position position="51"/>
    </location>
    <ligand>
        <name>Fe cation</name>
        <dbReference type="ChEBI" id="CHEBI:24875"/>
        <label>1</label>
    </ligand>
</feature>
<feature type="binding site" evidence="8">
    <location>
        <position position="127"/>
    </location>
    <ligand>
        <name>Fe cation</name>
        <dbReference type="ChEBI" id="CHEBI:24875"/>
        <label>2</label>
    </ligand>
</feature>
<dbReference type="CDD" id="cd00907">
    <property type="entry name" value="Bacterioferritin"/>
    <property type="match status" value="1"/>
</dbReference>
<dbReference type="OrthoDB" id="9800505at2"/>
<dbReference type="GO" id="GO:0006879">
    <property type="term" value="P:intracellular iron ion homeostasis"/>
    <property type="evidence" value="ECO:0007669"/>
    <property type="project" value="UniProtKB-KW"/>
</dbReference>
<feature type="binding site" evidence="8">
    <location>
        <position position="94"/>
    </location>
    <ligand>
        <name>Fe cation</name>
        <dbReference type="ChEBI" id="CHEBI:24875"/>
        <label>2</label>
    </ligand>
</feature>
<dbReference type="RefSeq" id="WP_037272834.1">
    <property type="nucleotide sequence ID" value="NZ_KN293979.1"/>
</dbReference>
<evidence type="ECO:0000313" key="11">
    <source>
        <dbReference type="EMBL" id="KGM88324.1"/>
    </source>
</evidence>
<comment type="cofactor">
    <cofactor evidence="1">
        <name>heme b</name>
        <dbReference type="ChEBI" id="CHEBI:60344"/>
    </cofactor>
</comment>
<evidence type="ECO:0000256" key="8">
    <source>
        <dbReference type="PIRSR" id="PIRSR002560-1"/>
    </source>
</evidence>
<evidence type="ECO:0000256" key="4">
    <source>
        <dbReference type="ARBA" id="ARBA00022617"/>
    </source>
</evidence>
<sequence>MKGDTKVIDYLNQALRSELTAVSQYWLHYRLQEDWGYGRIAAKSRAESIEEMQHADKLIERIIFLGGHPNLQKLDSLRIGQNLRETLDSDLAAEHDARTLYIEARAHCESVADFVSKNLFEELIADEEGHIDYLETQIELYDQLGAERYGLLNASPADEGA</sequence>
<dbReference type="Gene3D" id="1.20.1260.10">
    <property type="match status" value="1"/>
</dbReference>
<comment type="catalytic activity">
    <reaction evidence="7">
        <text>4 Fe(2+) + O2 + 4 H(+) = 4 Fe(3+) + 2 H2O</text>
        <dbReference type="Rhea" id="RHEA:11148"/>
        <dbReference type="ChEBI" id="CHEBI:15377"/>
        <dbReference type="ChEBI" id="CHEBI:15378"/>
        <dbReference type="ChEBI" id="CHEBI:15379"/>
        <dbReference type="ChEBI" id="CHEBI:29033"/>
        <dbReference type="ChEBI" id="CHEBI:29034"/>
        <dbReference type="EC" id="1.16.3.1"/>
    </reaction>
</comment>